<feature type="compositionally biased region" description="Basic and acidic residues" evidence="1">
    <location>
        <begin position="1"/>
        <end position="14"/>
    </location>
</feature>
<feature type="compositionally biased region" description="Acidic residues" evidence="1">
    <location>
        <begin position="57"/>
        <end position="78"/>
    </location>
</feature>
<feature type="compositionally biased region" description="Low complexity" evidence="1">
    <location>
        <begin position="19"/>
        <end position="33"/>
    </location>
</feature>
<dbReference type="Proteomes" id="UP000008711">
    <property type="component" value="Unassembled WGS sequence"/>
</dbReference>
<feature type="region of interest" description="Disordered" evidence="1">
    <location>
        <begin position="130"/>
        <end position="189"/>
    </location>
</feature>
<dbReference type="HOGENOM" id="CLU_1588256_0_0_1"/>
<dbReference type="OrthoDB" id="7872617at2759"/>
<reference evidence="2 3" key="2">
    <citation type="journal article" date="2008" name="Bioinformatics">
        <title>Assembly reconciliation.</title>
        <authorList>
            <person name="Zimin A.V."/>
            <person name="Smith D.R."/>
            <person name="Sutton G."/>
            <person name="Yorke J.A."/>
        </authorList>
    </citation>
    <scope>NUCLEOTIDE SEQUENCE [LARGE SCALE GENOMIC DNA]</scope>
    <source>
        <strain evidence="2 3">TSC#14021-0224.01</strain>
    </source>
</reference>
<keyword evidence="3" id="KW-1185">Reference proteome</keyword>
<feature type="region of interest" description="Disordered" evidence="1">
    <location>
        <begin position="1"/>
        <end position="116"/>
    </location>
</feature>
<dbReference type="AlphaFoldDB" id="B3NWH8"/>
<organism evidence="2 3">
    <name type="scientific">Drosophila erecta</name>
    <name type="common">Fruit fly</name>
    <dbReference type="NCBI Taxonomy" id="7220"/>
    <lineage>
        <taxon>Eukaryota</taxon>
        <taxon>Metazoa</taxon>
        <taxon>Ecdysozoa</taxon>
        <taxon>Arthropoda</taxon>
        <taxon>Hexapoda</taxon>
        <taxon>Insecta</taxon>
        <taxon>Pterygota</taxon>
        <taxon>Neoptera</taxon>
        <taxon>Endopterygota</taxon>
        <taxon>Diptera</taxon>
        <taxon>Brachycera</taxon>
        <taxon>Muscomorpha</taxon>
        <taxon>Ephydroidea</taxon>
        <taxon>Drosophilidae</taxon>
        <taxon>Drosophila</taxon>
        <taxon>Sophophora</taxon>
    </lineage>
</organism>
<reference evidence="2 3" key="1">
    <citation type="journal article" date="2007" name="Nature">
        <title>Evolution of genes and genomes on the Drosophila phylogeny.</title>
        <authorList>
            <consortium name="Drosophila 12 Genomes Consortium"/>
            <person name="Clark A.G."/>
            <person name="Eisen M.B."/>
            <person name="Smith D.R."/>
            <person name="Bergman C.M."/>
            <person name="Oliver B."/>
            <person name="Markow T.A."/>
            <person name="Kaufman T.C."/>
            <person name="Kellis M."/>
            <person name="Gelbart W."/>
            <person name="Iyer V.N."/>
            <person name="Pollard D.A."/>
            <person name="Sackton T.B."/>
            <person name="Larracuente A.M."/>
            <person name="Singh N.D."/>
            <person name="Abad J.P."/>
            <person name="Abt D.N."/>
            <person name="Adryan B."/>
            <person name="Aguade M."/>
            <person name="Akashi H."/>
            <person name="Anderson W.W."/>
            <person name="Aquadro C.F."/>
            <person name="Ardell D.H."/>
            <person name="Arguello R."/>
            <person name="Artieri C.G."/>
            <person name="Barbash D.A."/>
            <person name="Barker D."/>
            <person name="Barsanti P."/>
            <person name="Batterham P."/>
            <person name="Batzoglou S."/>
            <person name="Begun D."/>
            <person name="Bhutkar A."/>
            <person name="Blanco E."/>
            <person name="Bosak S.A."/>
            <person name="Bradley R.K."/>
            <person name="Brand A.D."/>
            <person name="Brent M.R."/>
            <person name="Brooks A.N."/>
            <person name="Brown R.H."/>
            <person name="Butlin R.K."/>
            <person name="Caggese C."/>
            <person name="Calvi B.R."/>
            <person name="Bernardo de Carvalho A."/>
            <person name="Caspi A."/>
            <person name="Castrezana S."/>
            <person name="Celniker S.E."/>
            <person name="Chang J.L."/>
            <person name="Chapple C."/>
            <person name="Chatterji S."/>
            <person name="Chinwalla A."/>
            <person name="Civetta A."/>
            <person name="Clifton S.W."/>
            <person name="Comeron J.M."/>
            <person name="Costello J.C."/>
            <person name="Coyne J.A."/>
            <person name="Daub J."/>
            <person name="David R.G."/>
            <person name="Delcher A.L."/>
            <person name="Delehaunty K."/>
            <person name="Do C.B."/>
            <person name="Ebling H."/>
            <person name="Edwards K."/>
            <person name="Eickbush T."/>
            <person name="Evans J.D."/>
            <person name="Filipski A."/>
            <person name="Findeiss S."/>
            <person name="Freyhult E."/>
            <person name="Fulton L."/>
            <person name="Fulton R."/>
            <person name="Garcia A.C."/>
            <person name="Gardiner A."/>
            <person name="Garfield D.A."/>
            <person name="Garvin B.E."/>
            <person name="Gibson G."/>
            <person name="Gilbert D."/>
            <person name="Gnerre S."/>
            <person name="Godfrey J."/>
            <person name="Good R."/>
            <person name="Gotea V."/>
            <person name="Gravely B."/>
            <person name="Greenberg A.J."/>
            <person name="Griffiths-Jones S."/>
            <person name="Gross S."/>
            <person name="Guigo R."/>
            <person name="Gustafson E.A."/>
            <person name="Haerty W."/>
            <person name="Hahn M.W."/>
            <person name="Halligan D.L."/>
            <person name="Halpern A.L."/>
            <person name="Halter G.M."/>
            <person name="Han M.V."/>
            <person name="Heger A."/>
            <person name="Hillier L."/>
            <person name="Hinrichs A.S."/>
            <person name="Holmes I."/>
            <person name="Hoskins R.A."/>
            <person name="Hubisz M.J."/>
            <person name="Hultmark D."/>
            <person name="Huntley M.A."/>
            <person name="Jaffe D.B."/>
            <person name="Jagadeeshan S."/>
            <person name="Jeck W.R."/>
            <person name="Johnson J."/>
            <person name="Jones C.D."/>
            <person name="Jordan W.C."/>
            <person name="Karpen G.H."/>
            <person name="Kataoka E."/>
            <person name="Keightley P.D."/>
            <person name="Kheradpour P."/>
            <person name="Kirkness E.F."/>
            <person name="Koerich L.B."/>
            <person name="Kristiansen K."/>
            <person name="Kudrna D."/>
            <person name="Kulathinal R.J."/>
            <person name="Kumar S."/>
            <person name="Kwok R."/>
            <person name="Lander E."/>
            <person name="Langley C.H."/>
            <person name="Lapoint R."/>
            <person name="Lazzaro B.P."/>
            <person name="Lee S.J."/>
            <person name="Levesque L."/>
            <person name="Li R."/>
            <person name="Lin C.F."/>
            <person name="Lin M.F."/>
            <person name="Lindblad-Toh K."/>
            <person name="Llopart A."/>
            <person name="Long M."/>
            <person name="Low L."/>
            <person name="Lozovsky E."/>
            <person name="Lu J."/>
            <person name="Luo M."/>
            <person name="Machado C.A."/>
            <person name="Makalowski W."/>
            <person name="Marzo M."/>
            <person name="Matsuda M."/>
            <person name="Matzkin L."/>
            <person name="McAllister B."/>
            <person name="McBride C.S."/>
            <person name="McKernan B."/>
            <person name="McKernan K."/>
            <person name="Mendez-Lago M."/>
            <person name="Minx P."/>
            <person name="Mollenhauer M.U."/>
            <person name="Montooth K."/>
            <person name="Mount S.M."/>
            <person name="Mu X."/>
            <person name="Myers E."/>
            <person name="Negre B."/>
            <person name="Newfeld S."/>
            <person name="Nielsen R."/>
            <person name="Noor M.A."/>
            <person name="O'Grady P."/>
            <person name="Pachter L."/>
            <person name="Papaceit M."/>
            <person name="Parisi M.J."/>
            <person name="Parisi M."/>
            <person name="Parts L."/>
            <person name="Pedersen J.S."/>
            <person name="Pesole G."/>
            <person name="Phillippy A.M."/>
            <person name="Ponting C.P."/>
            <person name="Pop M."/>
            <person name="Porcelli D."/>
            <person name="Powell J.R."/>
            <person name="Prohaska S."/>
            <person name="Pruitt K."/>
            <person name="Puig M."/>
            <person name="Quesneville H."/>
            <person name="Ram K.R."/>
            <person name="Rand D."/>
            <person name="Rasmussen M.D."/>
            <person name="Reed L.K."/>
            <person name="Reenan R."/>
            <person name="Reily A."/>
            <person name="Remington K.A."/>
            <person name="Rieger T.T."/>
            <person name="Ritchie M.G."/>
            <person name="Robin C."/>
            <person name="Rogers Y.H."/>
            <person name="Rohde C."/>
            <person name="Rozas J."/>
            <person name="Rubenfield M.J."/>
            <person name="Ruiz A."/>
            <person name="Russo S."/>
            <person name="Salzberg S.L."/>
            <person name="Sanchez-Gracia A."/>
            <person name="Saranga D.J."/>
            <person name="Sato H."/>
            <person name="Schaeffer S.W."/>
            <person name="Schatz M.C."/>
            <person name="Schlenke T."/>
            <person name="Schwartz R."/>
            <person name="Segarra C."/>
            <person name="Singh R.S."/>
            <person name="Sirot L."/>
            <person name="Sirota M."/>
            <person name="Sisneros N.B."/>
            <person name="Smith C.D."/>
            <person name="Smith T.F."/>
            <person name="Spieth J."/>
            <person name="Stage D.E."/>
            <person name="Stark A."/>
            <person name="Stephan W."/>
            <person name="Strausberg R.L."/>
            <person name="Strempel S."/>
            <person name="Sturgill D."/>
            <person name="Sutton G."/>
            <person name="Sutton G.G."/>
            <person name="Tao W."/>
            <person name="Teichmann S."/>
            <person name="Tobari Y.N."/>
            <person name="Tomimura Y."/>
            <person name="Tsolas J.M."/>
            <person name="Valente V.L."/>
            <person name="Venter E."/>
            <person name="Venter J.C."/>
            <person name="Vicario S."/>
            <person name="Vieira F.G."/>
            <person name="Vilella A.J."/>
            <person name="Villasante A."/>
            <person name="Walenz B."/>
            <person name="Wang J."/>
            <person name="Wasserman M."/>
            <person name="Watts T."/>
            <person name="Wilson D."/>
            <person name="Wilson R.K."/>
            <person name="Wing R.A."/>
            <person name="Wolfner M.F."/>
            <person name="Wong A."/>
            <person name="Wong G.K."/>
            <person name="Wu C.I."/>
            <person name="Wu G."/>
            <person name="Yamamoto D."/>
            <person name="Yang H.P."/>
            <person name="Yang S.P."/>
            <person name="Yorke J.A."/>
            <person name="Yoshida K."/>
            <person name="Zdobnov E."/>
            <person name="Zhang P."/>
            <person name="Zhang Y."/>
            <person name="Zimin A.V."/>
            <person name="Baldwin J."/>
            <person name="Abdouelleil A."/>
            <person name="Abdulkadir J."/>
            <person name="Abebe A."/>
            <person name="Abera B."/>
            <person name="Abreu J."/>
            <person name="Acer S.C."/>
            <person name="Aftuck L."/>
            <person name="Alexander A."/>
            <person name="An P."/>
            <person name="Anderson E."/>
            <person name="Anderson S."/>
            <person name="Arachi H."/>
            <person name="Azer M."/>
            <person name="Bachantsang P."/>
            <person name="Barry A."/>
            <person name="Bayul T."/>
            <person name="Berlin A."/>
            <person name="Bessette D."/>
            <person name="Bloom T."/>
            <person name="Blye J."/>
            <person name="Boguslavskiy L."/>
            <person name="Bonnet C."/>
            <person name="Boukhgalter B."/>
            <person name="Bourzgui I."/>
            <person name="Brown A."/>
            <person name="Cahill P."/>
            <person name="Channer S."/>
            <person name="Cheshatsang Y."/>
            <person name="Chuda L."/>
            <person name="Citroen M."/>
            <person name="Collymore A."/>
            <person name="Cooke P."/>
            <person name="Costello M."/>
            <person name="D'Aco K."/>
            <person name="Daza R."/>
            <person name="De Haan G."/>
            <person name="DeGray S."/>
            <person name="DeMaso C."/>
            <person name="Dhargay N."/>
            <person name="Dooley K."/>
            <person name="Dooley E."/>
            <person name="Doricent M."/>
            <person name="Dorje P."/>
            <person name="Dorjee K."/>
            <person name="Dupes A."/>
            <person name="Elong R."/>
            <person name="Falk J."/>
            <person name="Farina A."/>
            <person name="Faro S."/>
            <person name="Ferguson D."/>
            <person name="Fisher S."/>
            <person name="Foley C.D."/>
            <person name="Franke A."/>
            <person name="Friedrich D."/>
            <person name="Gadbois L."/>
            <person name="Gearin G."/>
            <person name="Gearin C.R."/>
            <person name="Giannoukos G."/>
            <person name="Goode T."/>
            <person name="Graham J."/>
            <person name="Grandbois E."/>
            <person name="Grewal S."/>
            <person name="Gyaltsen K."/>
            <person name="Hafez N."/>
            <person name="Hagos B."/>
            <person name="Hall J."/>
            <person name="Henson C."/>
            <person name="Hollinger A."/>
            <person name="Honan T."/>
            <person name="Huard M.D."/>
            <person name="Hughes L."/>
            <person name="Hurhula B."/>
            <person name="Husby M.E."/>
            <person name="Kamat A."/>
            <person name="Kanga B."/>
            <person name="Kashin S."/>
            <person name="Khazanovich D."/>
            <person name="Kisner P."/>
            <person name="Lance K."/>
            <person name="Lara M."/>
            <person name="Lee W."/>
            <person name="Lennon N."/>
            <person name="Letendre F."/>
            <person name="LeVine R."/>
            <person name="Lipovsky A."/>
            <person name="Liu X."/>
            <person name="Liu J."/>
            <person name="Liu S."/>
            <person name="Lokyitsang T."/>
            <person name="Lokyitsang Y."/>
            <person name="Lubonja R."/>
            <person name="Lui A."/>
            <person name="MacDonald P."/>
            <person name="Magnisalis V."/>
            <person name="Maru K."/>
            <person name="Matthews C."/>
            <person name="McCusker W."/>
            <person name="McDonough S."/>
            <person name="Mehta T."/>
            <person name="Meldrim J."/>
            <person name="Meneus L."/>
            <person name="Mihai O."/>
            <person name="Mihalev A."/>
            <person name="Mihova T."/>
            <person name="Mittelman R."/>
            <person name="Mlenga V."/>
            <person name="Montmayeur A."/>
            <person name="Mulrain L."/>
            <person name="Navidi A."/>
            <person name="Naylor J."/>
            <person name="Negash T."/>
            <person name="Nguyen T."/>
            <person name="Nguyen N."/>
            <person name="Nicol R."/>
            <person name="Norbu C."/>
            <person name="Norbu N."/>
            <person name="Novod N."/>
            <person name="O'Neill B."/>
            <person name="Osman S."/>
            <person name="Markiewicz E."/>
            <person name="Oyono O.L."/>
            <person name="Patti C."/>
            <person name="Phunkhang P."/>
            <person name="Pierre F."/>
            <person name="Priest M."/>
            <person name="Raghuraman S."/>
            <person name="Rege F."/>
            <person name="Reyes R."/>
            <person name="Rise C."/>
            <person name="Rogov P."/>
            <person name="Ross K."/>
            <person name="Ryan E."/>
            <person name="Settipalli S."/>
            <person name="Shea T."/>
            <person name="Sherpa N."/>
            <person name="Shi L."/>
            <person name="Shih D."/>
            <person name="Sparrow T."/>
            <person name="Spaulding J."/>
            <person name="Stalker J."/>
            <person name="Stange-Thomann N."/>
            <person name="Stavropoulos S."/>
            <person name="Stone C."/>
            <person name="Strader C."/>
            <person name="Tesfaye S."/>
            <person name="Thomson T."/>
            <person name="Thoulutsang Y."/>
            <person name="Thoulutsang D."/>
            <person name="Topham K."/>
            <person name="Topping I."/>
            <person name="Tsamla T."/>
            <person name="Vassiliev H."/>
            <person name="Vo A."/>
            <person name="Wangchuk T."/>
            <person name="Wangdi T."/>
            <person name="Weiand M."/>
            <person name="Wilkinson J."/>
            <person name="Wilson A."/>
            <person name="Yadav S."/>
            <person name="Young G."/>
            <person name="Yu Q."/>
            <person name="Zembek L."/>
            <person name="Zhong D."/>
            <person name="Zimmer A."/>
            <person name="Zwirko Z."/>
            <person name="Jaffe D.B."/>
            <person name="Alvarez P."/>
            <person name="Brockman W."/>
            <person name="Butler J."/>
            <person name="Chin C."/>
            <person name="Gnerre S."/>
            <person name="Grabherr M."/>
            <person name="Kleber M."/>
            <person name="Mauceli E."/>
            <person name="MacCallum I."/>
        </authorList>
    </citation>
    <scope>NUCLEOTIDE SEQUENCE [LARGE SCALE GENOMIC DNA]</scope>
    <source>
        <strain evidence="2 3">TSC#14021-0224.01</strain>
    </source>
</reference>
<name>B3NWH8_DROER</name>
<feature type="compositionally biased region" description="Acidic residues" evidence="1">
    <location>
        <begin position="93"/>
        <end position="107"/>
    </location>
</feature>
<proteinExistence type="predicted"/>
<accession>B3NWH8</accession>
<feature type="compositionally biased region" description="Basic and acidic residues" evidence="1">
    <location>
        <begin position="168"/>
        <end position="189"/>
    </location>
</feature>
<gene>
    <name evidence="2" type="primary">Dere\GG19279</name>
    <name evidence="2" type="synonym">dere_GLEANR_4039</name>
    <name evidence="2" type="synonym">GG19279</name>
    <name evidence="2" type="ORF">Dere_GG19279</name>
</gene>
<evidence type="ECO:0000313" key="2">
    <source>
        <dbReference type="EMBL" id="EDV46798.2"/>
    </source>
</evidence>
<sequence>MASEAADSRAHSEMDADVPDPSTSDSEPTSSSDTDSEDAAPNNSAQTSMYTLLAGESDNELEEQEQQEEQEEQEDFCEETISLLAHEILCCDSDSDSEPEPETDGGDINEARDNDRLGEILEFELHNPYRLMLSDEDDDTPNEEEEAEEGCYPIVSETIFLLDEDQQSGEKSESRSDKDDECFQKELLE</sequence>
<protein>
    <submittedName>
        <fullName evidence="2">Uncharacterized protein</fullName>
    </submittedName>
</protein>
<evidence type="ECO:0000256" key="1">
    <source>
        <dbReference type="SAM" id="MobiDB-lite"/>
    </source>
</evidence>
<evidence type="ECO:0000313" key="3">
    <source>
        <dbReference type="Proteomes" id="UP000008711"/>
    </source>
</evidence>
<feature type="compositionally biased region" description="Acidic residues" evidence="1">
    <location>
        <begin position="134"/>
        <end position="149"/>
    </location>
</feature>
<feature type="compositionally biased region" description="Polar residues" evidence="1">
    <location>
        <begin position="41"/>
        <end position="50"/>
    </location>
</feature>
<dbReference type="EMBL" id="CH954180">
    <property type="protein sequence ID" value="EDV46798.2"/>
    <property type="molecule type" value="Genomic_DNA"/>
</dbReference>